<evidence type="ECO:0000256" key="14">
    <source>
        <dbReference type="RuleBase" id="RU366012"/>
    </source>
</evidence>
<dbReference type="EMBL" id="UHIC01000001">
    <property type="protein sequence ID" value="SUO94336.1"/>
    <property type="molecule type" value="Genomic_DNA"/>
</dbReference>
<dbReference type="OrthoDB" id="9789704at2"/>
<evidence type="ECO:0000256" key="7">
    <source>
        <dbReference type="ARBA" id="ARBA00022989"/>
    </source>
</evidence>
<feature type="transmembrane region" description="Helical" evidence="14">
    <location>
        <begin position="419"/>
        <end position="437"/>
    </location>
</feature>
<dbReference type="GO" id="GO:0005886">
    <property type="term" value="C:plasma membrane"/>
    <property type="evidence" value="ECO:0007669"/>
    <property type="project" value="UniProtKB-SubCell"/>
</dbReference>
<comment type="function">
    <text evidence="14">Catalyzes the sodium-dependent uptake of extracellular L-proline.</text>
</comment>
<feature type="transmembrane region" description="Helical" evidence="14">
    <location>
        <begin position="234"/>
        <end position="253"/>
    </location>
</feature>
<gene>
    <name evidence="15" type="primary">putP</name>
    <name evidence="15" type="ORF">NCTC13337_00677</name>
</gene>
<evidence type="ECO:0000256" key="10">
    <source>
        <dbReference type="ARBA" id="ARBA00023136"/>
    </source>
</evidence>
<comment type="catalytic activity">
    <reaction evidence="12">
        <text>L-proline(in) + Na(+)(in) = L-proline(out) + Na(+)(out)</text>
        <dbReference type="Rhea" id="RHEA:28967"/>
        <dbReference type="ChEBI" id="CHEBI:29101"/>
        <dbReference type="ChEBI" id="CHEBI:60039"/>
    </reaction>
</comment>
<evidence type="ECO:0000256" key="5">
    <source>
        <dbReference type="ARBA" id="ARBA00022692"/>
    </source>
</evidence>
<comment type="subcellular location">
    <subcellularLocation>
        <location evidence="14">Cell inner membrane</location>
        <topology evidence="14">Multi-pass membrane protein</topology>
    </subcellularLocation>
    <subcellularLocation>
        <location evidence="1">Cell membrane</location>
        <topology evidence="1">Multi-pass membrane protein</topology>
    </subcellularLocation>
</comment>
<dbReference type="InterPro" id="IPR038377">
    <property type="entry name" value="Na/Glc_symporter_sf"/>
</dbReference>
<name>A0A380MQJ3_9GAMM</name>
<protein>
    <recommendedName>
        <fullName evidence="14">Sodium/proline symporter</fullName>
    </recommendedName>
    <alternativeName>
        <fullName evidence="14">Proline permease</fullName>
    </alternativeName>
</protein>
<dbReference type="GO" id="GO:0031402">
    <property type="term" value="F:sodium ion binding"/>
    <property type="evidence" value="ECO:0007669"/>
    <property type="project" value="UniProtKB-UniRule"/>
</dbReference>
<accession>A0A380MQJ3</accession>
<feature type="transmembrane region" description="Helical" evidence="14">
    <location>
        <begin position="5"/>
        <end position="24"/>
    </location>
</feature>
<dbReference type="RefSeq" id="WP_072575958.1">
    <property type="nucleotide sequence ID" value="NZ_LWHB01000039.1"/>
</dbReference>
<dbReference type="GO" id="GO:0015193">
    <property type="term" value="F:L-proline transmembrane transporter activity"/>
    <property type="evidence" value="ECO:0007669"/>
    <property type="project" value="TreeGrafter"/>
</dbReference>
<evidence type="ECO:0000313" key="16">
    <source>
        <dbReference type="Proteomes" id="UP000254601"/>
    </source>
</evidence>
<dbReference type="PROSITE" id="PS50283">
    <property type="entry name" value="NA_SOLUT_SYMP_3"/>
    <property type="match status" value="1"/>
</dbReference>
<evidence type="ECO:0000256" key="8">
    <source>
        <dbReference type="ARBA" id="ARBA00023053"/>
    </source>
</evidence>
<sequence>MMLDFVTFGLYLLLMFGIGMYFYFRTNNVSDFILGGRQLGPIPSAISAGASDMSGWLLMGLPASALVGGMTAFWICFGLFLGTFLNWQLIAPRLREESELLDDSLTVPTFLERKLHDPTGFLRIALSIAILFFFTFYTSSGFVAGGKLFNSLFGMDYHTAIVAGAAVVLTYTFLGGYLAVSWTDVVQGLLMITAIAIVPVLAIQELGGVEATFNRLHEISPNHLNIFQKPDGTAMNALTIASLMAWGLGYFGQPHILARFMGIRDVKSVTSAKWIATAWSGIVMTLSVGVGLIGFVYFYDAPLADSEQVFIQMIKVLTHPLITGLFLAAVMAAIMSTADSQLLVASAALTSDLLGKYLTPKQSLLLSRITVGAIAMIALILAWDENSKVLDIVSYAWAGLGASCGVVMLIALWWKKATWHGAIAGALTGAVVTVIWNKLKGGIFELYELLPAFILAALAMFVVSLFTQQDTSEYTENR</sequence>
<dbReference type="NCBIfam" id="TIGR00813">
    <property type="entry name" value="sss"/>
    <property type="match status" value="1"/>
</dbReference>
<dbReference type="Gene3D" id="1.20.1730.10">
    <property type="entry name" value="Sodium/glucose cotransporter"/>
    <property type="match status" value="1"/>
</dbReference>
<dbReference type="Pfam" id="PF00474">
    <property type="entry name" value="SSF"/>
    <property type="match status" value="1"/>
</dbReference>
<evidence type="ECO:0000256" key="12">
    <source>
        <dbReference type="ARBA" id="ARBA00033708"/>
    </source>
</evidence>
<proteinExistence type="inferred from homology"/>
<keyword evidence="9 14" id="KW-0406">Ion transport</keyword>
<feature type="transmembrane region" description="Helical" evidence="14">
    <location>
        <begin position="274"/>
        <end position="298"/>
    </location>
</feature>
<evidence type="ECO:0000256" key="9">
    <source>
        <dbReference type="ARBA" id="ARBA00023065"/>
    </source>
</evidence>
<dbReference type="Proteomes" id="UP000254601">
    <property type="component" value="Unassembled WGS sequence"/>
</dbReference>
<evidence type="ECO:0000256" key="4">
    <source>
        <dbReference type="ARBA" id="ARBA00022475"/>
    </source>
</evidence>
<dbReference type="GO" id="GO:0005298">
    <property type="term" value="F:proline:sodium symporter activity"/>
    <property type="evidence" value="ECO:0007669"/>
    <property type="project" value="UniProtKB-UniRule"/>
</dbReference>
<keyword evidence="6 14" id="KW-0769">Symport</keyword>
<dbReference type="InterPro" id="IPR001734">
    <property type="entry name" value="Na/solute_symporter"/>
</dbReference>
<feature type="transmembrane region" description="Helical" evidence="14">
    <location>
        <begin position="157"/>
        <end position="178"/>
    </location>
</feature>
<evidence type="ECO:0000256" key="2">
    <source>
        <dbReference type="ARBA" id="ARBA00006434"/>
    </source>
</evidence>
<feature type="transmembrane region" description="Helical" evidence="14">
    <location>
        <begin position="185"/>
        <end position="203"/>
    </location>
</feature>
<dbReference type="InterPro" id="IPR011851">
    <property type="entry name" value="Na/Pro_symporter"/>
</dbReference>
<dbReference type="InterPro" id="IPR050277">
    <property type="entry name" value="Sodium:Solute_Symporter"/>
</dbReference>
<evidence type="ECO:0000256" key="11">
    <source>
        <dbReference type="ARBA" id="ARBA00023201"/>
    </source>
</evidence>
<keyword evidence="11 14" id="KW-0739">Sodium transport</keyword>
<feature type="transmembrane region" description="Helical" evidence="14">
    <location>
        <begin position="310"/>
        <end position="335"/>
    </location>
</feature>
<keyword evidence="16" id="KW-1185">Reference proteome</keyword>
<keyword evidence="5 14" id="KW-0812">Transmembrane</keyword>
<feature type="transmembrane region" description="Helical" evidence="14">
    <location>
        <begin position="63"/>
        <end position="85"/>
    </location>
</feature>
<evidence type="ECO:0000256" key="13">
    <source>
        <dbReference type="RuleBase" id="RU362091"/>
    </source>
</evidence>
<keyword evidence="3 14" id="KW-0813">Transport</keyword>
<feature type="transmembrane region" description="Helical" evidence="14">
    <location>
        <begin position="120"/>
        <end position="137"/>
    </location>
</feature>
<dbReference type="PANTHER" id="PTHR48086:SF3">
    <property type="entry name" value="SODIUM_PROLINE SYMPORTER"/>
    <property type="match status" value="1"/>
</dbReference>
<keyword evidence="4" id="KW-1003">Cell membrane</keyword>
<comment type="similarity">
    <text evidence="2 13">Belongs to the sodium:solute symporter (SSF) (TC 2.A.21) family.</text>
</comment>
<keyword evidence="7 14" id="KW-1133">Transmembrane helix</keyword>
<dbReference type="NCBIfam" id="TIGR02121">
    <property type="entry name" value="Na_Pro_sym"/>
    <property type="match status" value="1"/>
</dbReference>
<keyword evidence="14" id="KW-0029">Amino-acid transport</keyword>
<keyword evidence="14" id="KW-0997">Cell inner membrane</keyword>
<organism evidence="15 16">
    <name type="scientific">Suttonella ornithocola</name>
    <dbReference type="NCBI Taxonomy" id="279832"/>
    <lineage>
        <taxon>Bacteria</taxon>
        <taxon>Pseudomonadati</taxon>
        <taxon>Pseudomonadota</taxon>
        <taxon>Gammaproteobacteria</taxon>
        <taxon>Cardiobacteriales</taxon>
        <taxon>Cardiobacteriaceae</taxon>
        <taxon>Suttonella</taxon>
    </lineage>
</organism>
<evidence type="ECO:0000256" key="6">
    <source>
        <dbReference type="ARBA" id="ARBA00022847"/>
    </source>
</evidence>
<feature type="transmembrane region" description="Helical" evidence="14">
    <location>
        <begin position="365"/>
        <end position="383"/>
    </location>
</feature>
<keyword evidence="10 14" id="KW-0472">Membrane</keyword>
<feature type="transmembrane region" description="Helical" evidence="14">
    <location>
        <begin position="449"/>
        <end position="467"/>
    </location>
</feature>
<evidence type="ECO:0000256" key="3">
    <source>
        <dbReference type="ARBA" id="ARBA00022448"/>
    </source>
</evidence>
<feature type="transmembrane region" description="Helical" evidence="14">
    <location>
        <begin position="395"/>
        <end position="413"/>
    </location>
</feature>
<dbReference type="AlphaFoldDB" id="A0A380MQJ3"/>
<dbReference type="GO" id="GO:0015824">
    <property type="term" value="P:proline transport"/>
    <property type="evidence" value="ECO:0007669"/>
    <property type="project" value="UniProtKB-UniRule"/>
</dbReference>
<dbReference type="PANTHER" id="PTHR48086">
    <property type="entry name" value="SODIUM/PROLINE SYMPORTER-RELATED"/>
    <property type="match status" value="1"/>
</dbReference>
<keyword evidence="8 14" id="KW-0915">Sodium</keyword>
<dbReference type="CDD" id="cd11475">
    <property type="entry name" value="SLC5sbd_PutP"/>
    <property type="match status" value="1"/>
</dbReference>
<evidence type="ECO:0000256" key="1">
    <source>
        <dbReference type="ARBA" id="ARBA00004651"/>
    </source>
</evidence>
<reference evidence="15 16" key="1">
    <citation type="submission" date="2018-06" db="EMBL/GenBank/DDBJ databases">
        <authorList>
            <consortium name="Pathogen Informatics"/>
            <person name="Doyle S."/>
        </authorList>
    </citation>
    <scope>NUCLEOTIDE SEQUENCE [LARGE SCALE GENOMIC DNA]</scope>
    <source>
        <strain evidence="15 16">NCTC13337</strain>
    </source>
</reference>
<evidence type="ECO:0000313" key="15">
    <source>
        <dbReference type="EMBL" id="SUO94336.1"/>
    </source>
</evidence>